<dbReference type="Proteomes" id="UP000032360">
    <property type="component" value="Unassembled WGS sequence"/>
</dbReference>
<dbReference type="Pfam" id="PF01476">
    <property type="entry name" value="LysM"/>
    <property type="match status" value="1"/>
</dbReference>
<organism evidence="3 4">
    <name type="scientific">Acidithrix ferrooxidans</name>
    <dbReference type="NCBI Taxonomy" id="1280514"/>
    <lineage>
        <taxon>Bacteria</taxon>
        <taxon>Bacillati</taxon>
        <taxon>Actinomycetota</taxon>
        <taxon>Acidimicrobiia</taxon>
        <taxon>Acidimicrobiales</taxon>
        <taxon>Acidimicrobiaceae</taxon>
        <taxon>Acidithrix</taxon>
    </lineage>
</organism>
<feature type="transmembrane region" description="Helical" evidence="1">
    <location>
        <begin position="88"/>
        <end position="106"/>
    </location>
</feature>
<reference evidence="3 4" key="1">
    <citation type="submission" date="2015-01" db="EMBL/GenBank/DDBJ databases">
        <title>Draft genome of the acidophilic iron oxidizer Acidithrix ferrooxidans strain Py-F3.</title>
        <authorList>
            <person name="Poehlein A."/>
            <person name="Eisen S."/>
            <person name="Schloemann M."/>
            <person name="Johnson B.D."/>
            <person name="Daniel R."/>
            <person name="Muehling M."/>
        </authorList>
    </citation>
    <scope>NUCLEOTIDE SEQUENCE [LARGE SCALE GENOMIC DNA]</scope>
    <source>
        <strain evidence="3 4">Py-F3</strain>
    </source>
</reference>
<dbReference type="EMBL" id="JXYS01000001">
    <property type="protein sequence ID" value="KJF19016.1"/>
    <property type="molecule type" value="Genomic_DNA"/>
</dbReference>
<dbReference type="CDD" id="cd00118">
    <property type="entry name" value="LysM"/>
    <property type="match status" value="1"/>
</dbReference>
<sequence length="168" mass="18383">MLSSENSASGYLDTTKYGIDRSAIPPRIRSDVYLYEGDNTSHSQMSFGSYLKDRPNYRAVYASSAVALHAKTRTAKDDRLSLSETMKGAILVGFVLLSLCLSLYFSSMGVPSKIALASVRHYVVQPGDTVWTISQRFANGQSVFSVEERILAKLGTTTIYPGEVIAIP</sequence>
<dbReference type="RefSeq" id="WP_052603894.1">
    <property type="nucleotide sequence ID" value="NZ_JXYS01000001.1"/>
</dbReference>
<dbReference type="SUPFAM" id="SSF54106">
    <property type="entry name" value="LysM domain"/>
    <property type="match status" value="1"/>
</dbReference>
<keyword evidence="4" id="KW-1185">Reference proteome</keyword>
<dbReference type="PROSITE" id="PS51782">
    <property type="entry name" value="LYSM"/>
    <property type="match status" value="1"/>
</dbReference>
<keyword evidence="1" id="KW-1133">Transmembrane helix</keyword>
<proteinExistence type="predicted"/>
<dbReference type="InterPro" id="IPR036779">
    <property type="entry name" value="LysM_dom_sf"/>
</dbReference>
<evidence type="ECO:0000256" key="1">
    <source>
        <dbReference type="SAM" id="Phobius"/>
    </source>
</evidence>
<dbReference type="InterPro" id="IPR018392">
    <property type="entry name" value="LysM"/>
</dbReference>
<accession>A0A0D8HPG6</accession>
<evidence type="ECO:0000313" key="3">
    <source>
        <dbReference type="EMBL" id="KJF19016.1"/>
    </source>
</evidence>
<keyword evidence="1" id="KW-0812">Transmembrane</keyword>
<dbReference type="OrthoDB" id="5084290at2"/>
<feature type="domain" description="LysM" evidence="2">
    <location>
        <begin position="120"/>
        <end position="167"/>
    </location>
</feature>
<evidence type="ECO:0000313" key="4">
    <source>
        <dbReference type="Proteomes" id="UP000032360"/>
    </source>
</evidence>
<name>A0A0D8HPG6_9ACTN</name>
<protein>
    <recommendedName>
        <fullName evidence="2">LysM domain-containing protein</fullName>
    </recommendedName>
</protein>
<comment type="caution">
    <text evidence="3">The sequence shown here is derived from an EMBL/GenBank/DDBJ whole genome shotgun (WGS) entry which is preliminary data.</text>
</comment>
<evidence type="ECO:0000259" key="2">
    <source>
        <dbReference type="PROSITE" id="PS51782"/>
    </source>
</evidence>
<dbReference type="Gene3D" id="3.10.350.10">
    <property type="entry name" value="LysM domain"/>
    <property type="match status" value="1"/>
</dbReference>
<gene>
    <name evidence="3" type="ORF">AXFE_00530</name>
</gene>
<dbReference type="AlphaFoldDB" id="A0A0D8HPG6"/>
<dbReference type="STRING" id="1280514.AXFE_00530"/>
<keyword evidence="1" id="KW-0472">Membrane</keyword>